<name>C8X759_NAKMY</name>
<organism evidence="1 2">
    <name type="scientific">Nakamurella multipartita (strain ATCC 700099 / DSM 44233 / CIP 104796 / JCM 9543 / NBRC 105858 / Y-104)</name>
    <name type="common">Microsphaera multipartita</name>
    <dbReference type="NCBI Taxonomy" id="479431"/>
    <lineage>
        <taxon>Bacteria</taxon>
        <taxon>Bacillati</taxon>
        <taxon>Actinomycetota</taxon>
        <taxon>Actinomycetes</taxon>
        <taxon>Nakamurellales</taxon>
        <taxon>Nakamurellaceae</taxon>
        <taxon>Nakamurella</taxon>
    </lineage>
</organism>
<dbReference type="Pfam" id="PF14013">
    <property type="entry name" value="MT0933_antitox"/>
    <property type="match status" value="1"/>
</dbReference>
<dbReference type="RefSeq" id="WP_015745846.1">
    <property type="nucleotide sequence ID" value="NC_013235.1"/>
</dbReference>
<reference evidence="1 2" key="2">
    <citation type="journal article" date="2010" name="Stand. Genomic Sci.">
        <title>Complete genome sequence of Nakamurella multipartita type strain (Y-104).</title>
        <authorList>
            <person name="Tice H."/>
            <person name="Mayilraj S."/>
            <person name="Sims D."/>
            <person name="Lapidus A."/>
            <person name="Nolan M."/>
            <person name="Lucas S."/>
            <person name="Glavina Del Rio T."/>
            <person name="Copeland A."/>
            <person name="Cheng J.F."/>
            <person name="Meincke L."/>
            <person name="Bruce D."/>
            <person name="Goodwin L."/>
            <person name="Pitluck S."/>
            <person name="Ivanova N."/>
            <person name="Mavromatis K."/>
            <person name="Ovchinnikova G."/>
            <person name="Pati A."/>
            <person name="Chen A."/>
            <person name="Palaniappan K."/>
            <person name="Land M."/>
            <person name="Hauser L."/>
            <person name="Chang Y.J."/>
            <person name="Jeffries C.D."/>
            <person name="Detter J.C."/>
            <person name="Brettin T."/>
            <person name="Rohde M."/>
            <person name="Goker M."/>
            <person name="Bristow J."/>
            <person name="Eisen J.A."/>
            <person name="Markowitz V."/>
            <person name="Hugenholtz P."/>
            <person name="Kyrpides N.C."/>
            <person name="Klenk H.P."/>
            <person name="Chen F."/>
        </authorList>
    </citation>
    <scope>NUCLEOTIDE SEQUENCE [LARGE SCALE GENOMIC DNA]</scope>
    <source>
        <strain evidence="2">ATCC 700099 / DSM 44233 / CIP 104796 / JCM 9543 / NBRC 105858 / Y-104</strain>
    </source>
</reference>
<reference evidence="2" key="1">
    <citation type="submission" date="2009-09" db="EMBL/GenBank/DDBJ databases">
        <title>The complete genome of Nakamurella multipartita DSM 44233.</title>
        <authorList>
            <consortium name="US DOE Joint Genome Institute (JGI-PGF)"/>
            <person name="Lucas S."/>
            <person name="Copeland A."/>
            <person name="Lapidus A."/>
            <person name="Glavina del Rio T."/>
            <person name="Dalin E."/>
            <person name="Tice H."/>
            <person name="Bruce D."/>
            <person name="Goodwin L."/>
            <person name="Pitluck S."/>
            <person name="Kyrpides N."/>
            <person name="Mavromatis K."/>
            <person name="Ivanova N."/>
            <person name="Ovchinnikova G."/>
            <person name="Sims D."/>
            <person name="Meincke L."/>
            <person name="Brettin T."/>
            <person name="Detter J.C."/>
            <person name="Han C."/>
            <person name="Larimer F."/>
            <person name="Land M."/>
            <person name="Hauser L."/>
            <person name="Markowitz V."/>
            <person name="Cheng J.-F."/>
            <person name="Hugenholtz P."/>
            <person name="Woyke T."/>
            <person name="Wu D."/>
            <person name="Klenk H.-P."/>
            <person name="Eisen J.A."/>
        </authorList>
    </citation>
    <scope>NUCLEOTIDE SEQUENCE [LARGE SCALE GENOMIC DNA]</scope>
    <source>
        <strain evidence="2">ATCC 700099 / DSM 44233 / CIP 104796 / JCM 9543 / NBRC 105858 / Y-104</strain>
    </source>
</reference>
<dbReference type="HOGENOM" id="CLU_2789597_0_0_11"/>
<gene>
    <name evidence="1" type="ordered locus">Namu_0509</name>
</gene>
<dbReference type="KEGG" id="nml:Namu_0509"/>
<protein>
    <recommendedName>
        <fullName evidence="3">Antitoxin</fullName>
    </recommendedName>
</protein>
<dbReference type="AlphaFoldDB" id="C8X759"/>
<dbReference type="STRING" id="479431.Namu_0509"/>
<evidence type="ECO:0008006" key="3">
    <source>
        <dbReference type="Google" id="ProtNLM"/>
    </source>
</evidence>
<dbReference type="OrthoDB" id="5125103at2"/>
<dbReference type="Proteomes" id="UP000002218">
    <property type="component" value="Chromosome"/>
</dbReference>
<dbReference type="EMBL" id="CP001737">
    <property type="protein sequence ID" value="ACV76928.1"/>
    <property type="molecule type" value="Genomic_DNA"/>
</dbReference>
<proteinExistence type="predicted"/>
<sequence>MVDFNELKDKAQGLVAQHADTIKDGITKTGDFVGDKVGHDKVDPIEQKLHGLVDQAAGTDQQPPPPVV</sequence>
<accession>C8X759</accession>
<dbReference type="InParanoid" id="C8X759"/>
<keyword evidence="2" id="KW-1185">Reference proteome</keyword>
<evidence type="ECO:0000313" key="2">
    <source>
        <dbReference type="Proteomes" id="UP000002218"/>
    </source>
</evidence>
<evidence type="ECO:0000313" key="1">
    <source>
        <dbReference type="EMBL" id="ACV76928.1"/>
    </source>
</evidence>
<dbReference type="InterPro" id="IPR028037">
    <property type="entry name" value="Antitoxin_Rv0909/MT0933"/>
</dbReference>